<dbReference type="EMBL" id="JABFTP020000165">
    <property type="protein sequence ID" value="KAL3285419.1"/>
    <property type="molecule type" value="Genomic_DNA"/>
</dbReference>
<dbReference type="GO" id="GO:0006397">
    <property type="term" value="P:mRNA processing"/>
    <property type="evidence" value="ECO:0007669"/>
    <property type="project" value="UniProtKB-KW"/>
</dbReference>
<organism evidence="9 10">
    <name type="scientific">Cryptolaemus montrouzieri</name>
    <dbReference type="NCBI Taxonomy" id="559131"/>
    <lineage>
        <taxon>Eukaryota</taxon>
        <taxon>Metazoa</taxon>
        <taxon>Ecdysozoa</taxon>
        <taxon>Arthropoda</taxon>
        <taxon>Hexapoda</taxon>
        <taxon>Insecta</taxon>
        <taxon>Pterygota</taxon>
        <taxon>Neoptera</taxon>
        <taxon>Endopterygota</taxon>
        <taxon>Coleoptera</taxon>
        <taxon>Polyphaga</taxon>
        <taxon>Cucujiformia</taxon>
        <taxon>Coccinelloidea</taxon>
        <taxon>Coccinellidae</taxon>
        <taxon>Scymninae</taxon>
        <taxon>Scymnini</taxon>
        <taxon>Cryptolaemus</taxon>
    </lineage>
</organism>
<dbReference type="InterPro" id="IPR051376">
    <property type="entry name" value="CWC25_splicing_factor"/>
</dbReference>
<dbReference type="Proteomes" id="UP001516400">
    <property type="component" value="Unassembled WGS sequence"/>
</dbReference>
<evidence type="ECO:0000256" key="2">
    <source>
        <dbReference type="ARBA" id="ARBA00006695"/>
    </source>
</evidence>
<evidence type="ECO:0000256" key="7">
    <source>
        <dbReference type="ARBA" id="ARBA00023242"/>
    </source>
</evidence>
<evidence type="ECO:0000256" key="1">
    <source>
        <dbReference type="ARBA" id="ARBA00004123"/>
    </source>
</evidence>
<comment type="similarity">
    <text evidence="2">Belongs to the CWC25 family.</text>
</comment>
<keyword evidence="10" id="KW-1185">Reference proteome</keyword>
<evidence type="ECO:0000256" key="3">
    <source>
        <dbReference type="ARBA" id="ARBA00022664"/>
    </source>
</evidence>
<reference evidence="9 10" key="1">
    <citation type="journal article" date="2021" name="BMC Biol.">
        <title>Horizontally acquired antibacterial genes associated with adaptive radiation of ladybird beetles.</title>
        <authorList>
            <person name="Li H.S."/>
            <person name="Tang X.F."/>
            <person name="Huang Y.H."/>
            <person name="Xu Z.Y."/>
            <person name="Chen M.L."/>
            <person name="Du X.Y."/>
            <person name="Qiu B.Y."/>
            <person name="Chen P.T."/>
            <person name="Zhang W."/>
            <person name="Slipinski A."/>
            <person name="Escalona H.E."/>
            <person name="Waterhouse R.M."/>
            <person name="Zwick A."/>
            <person name="Pang H."/>
        </authorList>
    </citation>
    <scope>NUCLEOTIDE SEQUENCE [LARGE SCALE GENOMIC DNA]</scope>
    <source>
        <strain evidence="9">SYSU2018</strain>
    </source>
</reference>
<proteinExistence type="inferred from homology"/>
<gene>
    <name evidence="9" type="ORF">HHI36_019521</name>
</gene>
<evidence type="ECO:0000313" key="9">
    <source>
        <dbReference type="EMBL" id="KAL3285419.1"/>
    </source>
</evidence>
<evidence type="ECO:0000313" key="10">
    <source>
        <dbReference type="Proteomes" id="UP001516400"/>
    </source>
</evidence>
<evidence type="ECO:0000256" key="5">
    <source>
        <dbReference type="ARBA" id="ARBA00023054"/>
    </source>
</evidence>
<dbReference type="GO" id="GO:0005681">
    <property type="term" value="C:spliceosomal complex"/>
    <property type="evidence" value="ECO:0007669"/>
    <property type="project" value="UniProtKB-KW"/>
</dbReference>
<dbReference type="InterPro" id="IPR022209">
    <property type="entry name" value="CWC25"/>
</dbReference>
<keyword evidence="4" id="KW-0747">Spliceosome</keyword>
<comment type="caution">
    <text evidence="9">The sequence shown here is derived from an EMBL/GenBank/DDBJ whole genome shotgun (WGS) entry which is preliminary data.</text>
</comment>
<feature type="region of interest" description="Disordered" evidence="8">
    <location>
        <begin position="203"/>
        <end position="242"/>
    </location>
</feature>
<feature type="compositionally biased region" description="Basic and acidic residues" evidence="8">
    <location>
        <begin position="226"/>
        <end position="242"/>
    </location>
</feature>
<comment type="subcellular location">
    <subcellularLocation>
        <location evidence="1">Nucleus</location>
    </subcellularLocation>
</comment>
<keyword evidence="3" id="KW-0507">mRNA processing</keyword>
<dbReference type="PANTHER" id="PTHR16196:SF0">
    <property type="entry name" value="PRE-MRNA-SPLICING FACTOR CWC25 HOMOLOG"/>
    <property type="match status" value="1"/>
</dbReference>
<evidence type="ECO:0000256" key="4">
    <source>
        <dbReference type="ARBA" id="ARBA00022728"/>
    </source>
</evidence>
<keyword evidence="7" id="KW-0539">Nucleus</keyword>
<keyword evidence="5" id="KW-0175">Coiled coil</keyword>
<dbReference type="PANTHER" id="PTHR16196">
    <property type="entry name" value="CELL CYCLE CONTROL PROTEIN CWF25"/>
    <property type="match status" value="1"/>
</dbReference>
<feature type="compositionally biased region" description="Polar residues" evidence="8">
    <location>
        <begin position="216"/>
        <end position="225"/>
    </location>
</feature>
<name>A0ABD2P3F8_9CUCU</name>
<evidence type="ECO:0000256" key="8">
    <source>
        <dbReference type="SAM" id="MobiDB-lite"/>
    </source>
</evidence>
<keyword evidence="6" id="KW-0508">mRNA splicing</keyword>
<evidence type="ECO:0000256" key="6">
    <source>
        <dbReference type="ARBA" id="ARBA00023187"/>
    </source>
</evidence>
<sequence length="262" mass="30805">MFSDSEEKKLDWMYKGPNALVDREDYLLGRTVDKTLEDLNEEDKNKATNQFLPPPKNHVEHECIPPSIRDYNKIVHSEQVDLQAKLQEDPLMLIKRQEDETRRQFLQNPIQLKKLQEAMQAQLKNKKSKNSESKIDKKLKKKLKLLNKQLEQKDGYKKLGLSTEKTSDEEILDTILMHKFNSLRSKLSEDDLKNILLGNFSDNEDATTDKEERNSYFKSLNLNKTNDTEKSDEHKNESSKRSELYKNEFLKATIKIEKIMIM</sequence>
<protein>
    <submittedName>
        <fullName evidence="9">Uncharacterized protein</fullName>
    </submittedName>
</protein>
<accession>A0ABD2P3F8</accession>
<dbReference type="AlphaFoldDB" id="A0ABD2P3F8"/>
<dbReference type="Pfam" id="PF12542">
    <property type="entry name" value="CWC25"/>
    <property type="match status" value="1"/>
</dbReference>
<dbReference type="GO" id="GO:0008380">
    <property type="term" value="P:RNA splicing"/>
    <property type="evidence" value="ECO:0007669"/>
    <property type="project" value="UniProtKB-KW"/>
</dbReference>